<sequence>MTIDTTIVIPTVGRPSLGVLLDALASQTVPLHHPVIVVDDRADGDELTVGDRPIDVEVVRSGGGGPARARNIGWRHTRTPWVSFLDDDVVPDASWYRDLIADLRLLEDYPEQEIVGSQGRLTVPLPEDRRPTDWERGTAGLETSTWITADMSYRRDRIAAVGGFDERFQRAFREDADLALRLGAERGRIVTGSRHVTHPVRPSDDWASLRAQAGNADDILMRAVHGPGWHERAKAPEGRRKAHLATTAAGALAVAGLLSRRRRIALTGAVGWLAGTAELARHRIAPGPRTPGEIRRMLLTSAAIPAAATWHLLRGVRLHHGATPWRGVPELVLLDRDGTLIEDVPYNGDPDLVRPLPGVREALDRLRAEGVRLMVVTNQSGIGRGLISEEQADAVDERVAELLGPFEAVLRCPHSPDDRCGCRKPGPDLIKRALASTGVHPDRTVMVGDIGSDMEAARNAGVSGCLVPTLQTRREEVDAAAPRTAAGLAQAVDLMLGGVW</sequence>
<comment type="similarity">
    <text evidence="2">Belongs to the GmhB family.</text>
</comment>
<dbReference type="EMBL" id="JAALAA010000001">
    <property type="protein sequence ID" value="NGN91362.1"/>
    <property type="molecule type" value="Genomic_DNA"/>
</dbReference>
<evidence type="ECO:0000313" key="10">
    <source>
        <dbReference type="Proteomes" id="UP000483261"/>
    </source>
</evidence>
<dbReference type="SUPFAM" id="SSF56784">
    <property type="entry name" value="HAD-like"/>
    <property type="match status" value="1"/>
</dbReference>
<proteinExistence type="inferred from homology"/>
<keyword evidence="3" id="KW-0963">Cytoplasm</keyword>
<feature type="domain" description="Glycosyltransferase 2-like" evidence="8">
    <location>
        <begin position="6"/>
        <end position="103"/>
    </location>
</feature>
<accession>A0A6M1QVK9</accession>
<dbReference type="NCBIfam" id="TIGR01662">
    <property type="entry name" value="HAD-SF-IIIA"/>
    <property type="match status" value="1"/>
</dbReference>
<dbReference type="GO" id="GO:0046872">
    <property type="term" value="F:metal ion binding"/>
    <property type="evidence" value="ECO:0007669"/>
    <property type="project" value="UniProtKB-KW"/>
</dbReference>
<dbReference type="InterPro" id="IPR023214">
    <property type="entry name" value="HAD_sf"/>
</dbReference>
<dbReference type="NCBIfam" id="TIGR01549">
    <property type="entry name" value="HAD-SF-IA-v1"/>
    <property type="match status" value="1"/>
</dbReference>
<dbReference type="CDD" id="cd07503">
    <property type="entry name" value="HAD_HisB-N"/>
    <property type="match status" value="1"/>
</dbReference>
<dbReference type="PANTHER" id="PTHR42891:SF1">
    <property type="entry name" value="D-GLYCERO-BETA-D-MANNO-HEPTOSE-1,7-BISPHOSPHATE 7-PHOSPHATASE"/>
    <property type="match status" value="1"/>
</dbReference>
<evidence type="ECO:0000256" key="4">
    <source>
        <dbReference type="ARBA" id="ARBA00022723"/>
    </source>
</evidence>
<keyword evidence="5 9" id="KW-0378">Hydrolase</keyword>
<dbReference type="Proteomes" id="UP000483261">
    <property type="component" value="Unassembled WGS sequence"/>
</dbReference>
<dbReference type="Gene3D" id="3.90.550.10">
    <property type="entry name" value="Spore Coat Polysaccharide Biosynthesis Protein SpsA, Chain A"/>
    <property type="match status" value="1"/>
</dbReference>
<dbReference type="InterPro" id="IPR029044">
    <property type="entry name" value="Nucleotide-diphossugar_trans"/>
</dbReference>
<evidence type="ECO:0000256" key="1">
    <source>
        <dbReference type="ARBA" id="ARBA00004496"/>
    </source>
</evidence>
<keyword evidence="6" id="KW-0119">Carbohydrate metabolism</keyword>
<comment type="caution">
    <text evidence="9">The sequence shown here is derived from an EMBL/GenBank/DDBJ whole genome shotgun (WGS) entry which is preliminary data.</text>
</comment>
<dbReference type="NCBIfam" id="TIGR01656">
    <property type="entry name" value="Histidinol-ppas"/>
    <property type="match status" value="1"/>
</dbReference>
<evidence type="ECO:0000256" key="6">
    <source>
        <dbReference type="ARBA" id="ARBA00023277"/>
    </source>
</evidence>
<comment type="subcellular location">
    <subcellularLocation>
        <location evidence="1">Cytoplasm</location>
    </subcellularLocation>
</comment>
<dbReference type="InterPro" id="IPR006439">
    <property type="entry name" value="HAD-SF_hydro_IA"/>
</dbReference>
<dbReference type="SUPFAM" id="SSF53448">
    <property type="entry name" value="Nucleotide-diphospho-sugar transferases"/>
    <property type="match status" value="1"/>
</dbReference>
<dbReference type="GO" id="GO:0005737">
    <property type="term" value="C:cytoplasm"/>
    <property type="evidence" value="ECO:0007669"/>
    <property type="project" value="UniProtKB-SubCell"/>
</dbReference>
<evidence type="ECO:0000256" key="5">
    <source>
        <dbReference type="ARBA" id="ARBA00022801"/>
    </source>
</evidence>
<dbReference type="InterPro" id="IPR004446">
    <property type="entry name" value="Heptose_bisP_phosphatase"/>
</dbReference>
<dbReference type="GO" id="GO:0016791">
    <property type="term" value="F:phosphatase activity"/>
    <property type="evidence" value="ECO:0007669"/>
    <property type="project" value="InterPro"/>
</dbReference>
<dbReference type="GO" id="GO:0005975">
    <property type="term" value="P:carbohydrate metabolic process"/>
    <property type="evidence" value="ECO:0007669"/>
    <property type="project" value="InterPro"/>
</dbReference>
<protein>
    <recommendedName>
        <fullName evidence="7">D,D-heptose 1,7-bisphosphate phosphatase</fullName>
    </recommendedName>
</protein>
<dbReference type="InterPro" id="IPR006543">
    <property type="entry name" value="Histidinol-phos"/>
</dbReference>
<dbReference type="AlphaFoldDB" id="A0A6M1QVK9"/>
<evidence type="ECO:0000259" key="8">
    <source>
        <dbReference type="Pfam" id="PF00535"/>
    </source>
</evidence>
<dbReference type="Gene3D" id="3.40.50.1000">
    <property type="entry name" value="HAD superfamily/HAD-like"/>
    <property type="match status" value="1"/>
</dbReference>
<evidence type="ECO:0000256" key="3">
    <source>
        <dbReference type="ARBA" id="ARBA00022490"/>
    </source>
</evidence>
<dbReference type="InterPro" id="IPR036412">
    <property type="entry name" value="HAD-like_sf"/>
</dbReference>
<name>A0A6M1QVK9_9ACTN</name>
<reference evidence="9 10" key="1">
    <citation type="submission" date="2020-02" db="EMBL/GenBank/DDBJ databases">
        <title>Whole-genome analyses of novel actinobacteria.</title>
        <authorList>
            <person name="Sahin N."/>
        </authorList>
    </citation>
    <scope>NUCLEOTIDE SEQUENCE [LARGE SCALE GENOMIC DNA]</scope>
    <source>
        <strain evidence="9 10">KC13</strain>
    </source>
</reference>
<dbReference type="InterPro" id="IPR006549">
    <property type="entry name" value="HAD-SF_hydro_IIIA"/>
</dbReference>
<organism evidence="9 10">
    <name type="scientific">Nocardioides turkmenicus</name>
    <dbReference type="NCBI Taxonomy" id="2711220"/>
    <lineage>
        <taxon>Bacteria</taxon>
        <taxon>Bacillati</taxon>
        <taxon>Actinomycetota</taxon>
        <taxon>Actinomycetes</taxon>
        <taxon>Propionibacteriales</taxon>
        <taxon>Nocardioidaceae</taxon>
        <taxon>Nocardioides</taxon>
    </lineage>
</organism>
<dbReference type="InterPro" id="IPR001173">
    <property type="entry name" value="Glyco_trans_2-like"/>
</dbReference>
<dbReference type="Pfam" id="PF00535">
    <property type="entry name" value="Glycos_transf_2"/>
    <property type="match status" value="1"/>
</dbReference>
<dbReference type="RefSeq" id="WP_165108904.1">
    <property type="nucleotide sequence ID" value="NZ_JAALAA010000001.1"/>
</dbReference>
<gene>
    <name evidence="9" type="ORF">G5C66_01235</name>
</gene>
<evidence type="ECO:0000256" key="7">
    <source>
        <dbReference type="ARBA" id="ARBA00031828"/>
    </source>
</evidence>
<dbReference type="PANTHER" id="PTHR42891">
    <property type="entry name" value="D-GLYCERO-BETA-D-MANNO-HEPTOSE-1,7-BISPHOSPHATE 7-PHOSPHATASE"/>
    <property type="match status" value="1"/>
</dbReference>
<evidence type="ECO:0000256" key="2">
    <source>
        <dbReference type="ARBA" id="ARBA00005628"/>
    </source>
</evidence>
<keyword evidence="4" id="KW-0479">Metal-binding</keyword>
<dbReference type="Pfam" id="PF13242">
    <property type="entry name" value="Hydrolase_like"/>
    <property type="match status" value="1"/>
</dbReference>
<keyword evidence="10" id="KW-1185">Reference proteome</keyword>
<evidence type="ECO:0000313" key="9">
    <source>
        <dbReference type="EMBL" id="NGN91362.1"/>
    </source>
</evidence>